<dbReference type="EMBL" id="GEHC01000844">
    <property type="protein sequence ID" value="JAV46801.1"/>
    <property type="molecule type" value="Transcribed_RNA"/>
</dbReference>
<dbReference type="PANTHER" id="PTHR24366:SF96">
    <property type="entry name" value="LEUCINE RICH REPEAT CONTAINING 53"/>
    <property type="match status" value="1"/>
</dbReference>
<protein>
    <submittedName>
        <fullName evidence="5">Protein phosphatase 1 regulatory subunit</fullName>
    </submittedName>
</protein>
<evidence type="ECO:0000256" key="1">
    <source>
        <dbReference type="ARBA" id="ARBA00022614"/>
    </source>
</evidence>
<dbReference type="Pfam" id="PF13855">
    <property type="entry name" value="LRR_8"/>
    <property type="match status" value="2"/>
</dbReference>
<proteinExistence type="predicted"/>
<dbReference type="InterPro" id="IPR032675">
    <property type="entry name" value="LRR_dom_sf"/>
</dbReference>
<dbReference type="VEuPathDB" id="VectorBase:AALFPA_052895"/>
<dbReference type="VEuPathDB" id="VectorBase:AALC636_026994"/>
<keyword evidence="1" id="KW-0433">Leucine-rich repeat</keyword>
<dbReference type="AlphaFoldDB" id="A0A1W7R6P0"/>
<feature type="coiled-coil region" evidence="3">
    <location>
        <begin position="419"/>
        <end position="481"/>
    </location>
</feature>
<evidence type="ECO:0000256" key="2">
    <source>
        <dbReference type="ARBA" id="ARBA00022737"/>
    </source>
</evidence>
<dbReference type="PROSITE" id="PS51450">
    <property type="entry name" value="LRR"/>
    <property type="match status" value="1"/>
</dbReference>
<keyword evidence="2" id="KW-0677">Repeat</keyword>
<feature type="coiled-coil region" evidence="3">
    <location>
        <begin position="361"/>
        <end position="395"/>
    </location>
</feature>
<keyword evidence="4" id="KW-0732">Signal</keyword>
<name>A0A1W7R6P0_AEDAL</name>
<evidence type="ECO:0000313" key="5">
    <source>
        <dbReference type="EMBL" id="JAV46801.1"/>
    </source>
</evidence>
<dbReference type="SUPFAM" id="SSF52058">
    <property type="entry name" value="L domain-like"/>
    <property type="match status" value="1"/>
</dbReference>
<keyword evidence="3" id="KW-0175">Coiled coil</keyword>
<dbReference type="InterPro" id="IPR001611">
    <property type="entry name" value="Leu-rich_rpt"/>
</dbReference>
<organism evidence="5">
    <name type="scientific">Aedes albopictus</name>
    <name type="common">Asian tiger mosquito</name>
    <name type="synonym">Stegomyia albopicta</name>
    <dbReference type="NCBI Taxonomy" id="7160"/>
    <lineage>
        <taxon>Eukaryota</taxon>
        <taxon>Metazoa</taxon>
        <taxon>Ecdysozoa</taxon>
        <taxon>Arthropoda</taxon>
        <taxon>Hexapoda</taxon>
        <taxon>Insecta</taxon>
        <taxon>Pterygota</taxon>
        <taxon>Neoptera</taxon>
        <taxon>Endopterygota</taxon>
        <taxon>Diptera</taxon>
        <taxon>Nematocera</taxon>
        <taxon>Culicoidea</taxon>
        <taxon>Culicidae</taxon>
        <taxon>Culicinae</taxon>
        <taxon>Aedini</taxon>
        <taxon>Aedes</taxon>
        <taxon>Stegomyia</taxon>
    </lineage>
</organism>
<feature type="chain" id="PRO_5012077352" evidence="4">
    <location>
        <begin position="22"/>
        <end position="502"/>
    </location>
</feature>
<dbReference type="VEuPathDB" id="VectorBase:AALF016505"/>
<dbReference type="Gene3D" id="3.80.10.10">
    <property type="entry name" value="Ribonuclease Inhibitor"/>
    <property type="match status" value="1"/>
</dbReference>
<evidence type="ECO:0000256" key="4">
    <source>
        <dbReference type="SAM" id="SignalP"/>
    </source>
</evidence>
<reference evidence="5" key="1">
    <citation type="submission" date="2016-03" db="EMBL/GenBank/DDBJ databases">
        <title>RNAseq analyses of the sensorial organs of adult female Aedes albopictus.</title>
        <authorList>
            <person name="Fabrizio L."/>
            <person name="Ribeiro J.M."/>
            <person name="Arca B."/>
        </authorList>
    </citation>
    <scope>NUCLEOTIDE SEQUENCE</scope>
</reference>
<sequence length="502" mass="57612">MGRVGLLCVLWIWAIIGVASAKEVVNCWDYPNCADIHAVVQGPQDVAAVIRGFANSRKVDFHGNLLSQFIDSYAQSPWVRWEKLNLSYNLLVDDFFVKLQNSQIKFVDITYNLLTTVTVPSSVVEFIAERNNLTSITINSRILERLILPKNKLDSLRQFKNLPRLTELDLSCNQLEKLYLDELSSMSSLAILNMANNRIHIVEGSRRFASLQYLDLSSNLLTIVDEPFASFPNIQHLYLQNNKIVVWFDSLPVPVSLQIINIQNNDWDCAKFDKLKQKSLNKMVRGLESVNCTNADSPYADRVIKYRKQEFNALKTGAAQRNGNIQCKEYKPNPCDGDDNRVYEVARSSMHSVENFAQQSMKQLQTELLREQNYKKSIEQQIATEQQKYDQLKSVNSDLVNYIDNEYQDAGLSGKSDAATQLNEIFEHYERENAKLKSEIKAEELRNQDKLNELTTVENDIEDLEYQKNNLLKELDQRNSTVMGYQAKIDELNKKLQKAPSS</sequence>
<dbReference type="PANTHER" id="PTHR24366">
    <property type="entry name" value="IG(IMMUNOGLOBULIN) AND LRR(LEUCINE RICH REPEAT) DOMAINS"/>
    <property type="match status" value="1"/>
</dbReference>
<accession>A0A1W7R6P0</accession>
<feature type="signal peptide" evidence="4">
    <location>
        <begin position="1"/>
        <end position="21"/>
    </location>
</feature>
<evidence type="ECO:0000256" key="3">
    <source>
        <dbReference type="SAM" id="Coils"/>
    </source>
</evidence>